<dbReference type="PROSITE" id="PS51005">
    <property type="entry name" value="NAC"/>
    <property type="match status" value="1"/>
</dbReference>
<dbReference type="SUPFAM" id="SSF101941">
    <property type="entry name" value="NAC domain"/>
    <property type="match status" value="1"/>
</dbReference>
<evidence type="ECO:0000259" key="6">
    <source>
        <dbReference type="PROSITE" id="PS51005"/>
    </source>
</evidence>
<dbReference type="InterPro" id="IPR003441">
    <property type="entry name" value="NAC-dom"/>
</dbReference>
<evidence type="ECO:0000256" key="2">
    <source>
        <dbReference type="ARBA" id="ARBA00023015"/>
    </source>
</evidence>
<dbReference type="PANTHER" id="PTHR31989">
    <property type="entry name" value="NAC DOMAIN-CONTAINING PROTEIN 82-RELATED"/>
    <property type="match status" value="1"/>
</dbReference>
<dbReference type="GO" id="GO:0005634">
    <property type="term" value="C:nucleus"/>
    <property type="evidence" value="ECO:0007669"/>
    <property type="project" value="UniProtKB-SubCell"/>
</dbReference>
<proteinExistence type="predicted"/>
<reference evidence="7 8" key="2">
    <citation type="journal article" date="2017" name="Nature">
        <title>The Apostasia genome and the evolution of orchids.</title>
        <authorList>
            <person name="Zhang G.Q."/>
            <person name="Liu K.W."/>
            <person name="Li Z."/>
            <person name="Lohaus R."/>
            <person name="Hsiao Y.Y."/>
            <person name="Niu S.C."/>
            <person name="Wang J.Y."/>
            <person name="Lin Y.C."/>
            <person name="Xu Q."/>
            <person name="Chen L.J."/>
            <person name="Yoshida K."/>
            <person name="Fujiwara S."/>
            <person name="Wang Z.W."/>
            <person name="Zhang Y.Q."/>
            <person name="Mitsuda N."/>
            <person name="Wang M."/>
            <person name="Liu G.H."/>
            <person name="Pecoraro L."/>
            <person name="Huang H.X."/>
            <person name="Xiao X.J."/>
            <person name="Lin M."/>
            <person name="Wu X.Y."/>
            <person name="Wu W.L."/>
            <person name="Chen Y.Y."/>
            <person name="Chang S.B."/>
            <person name="Sakamoto S."/>
            <person name="Ohme-Takagi M."/>
            <person name="Yagi M."/>
            <person name="Zeng S.J."/>
            <person name="Shen C.Y."/>
            <person name="Yeh C.M."/>
            <person name="Luo Y.B."/>
            <person name="Tsai W.C."/>
            <person name="Van de Peer Y."/>
            <person name="Liu Z.J."/>
        </authorList>
    </citation>
    <scope>NUCLEOTIDE SEQUENCE [LARGE SCALE GENOMIC DNA]</scope>
    <source>
        <tissue evidence="7">The whole plant</tissue>
    </source>
</reference>
<evidence type="ECO:0000256" key="3">
    <source>
        <dbReference type="ARBA" id="ARBA00023125"/>
    </source>
</evidence>
<dbReference type="EMBL" id="KZ502909">
    <property type="protein sequence ID" value="PKU70868.1"/>
    <property type="molecule type" value="Genomic_DNA"/>
</dbReference>
<keyword evidence="8" id="KW-1185">Reference proteome</keyword>
<keyword evidence="3" id="KW-0238">DNA-binding</keyword>
<comment type="subcellular location">
    <subcellularLocation>
        <location evidence="1">Nucleus</location>
    </subcellularLocation>
</comment>
<reference evidence="7 8" key="1">
    <citation type="journal article" date="2016" name="Sci. Rep.">
        <title>The Dendrobium catenatum Lindl. genome sequence provides insights into polysaccharide synthase, floral development and adaptive evolution.</title>
        <authorList>
            <person name="Zhang G.Q."/>
            <person name="Xu Q."/>
            <person name="Bian C."/>
            <person name="Tsai W.C."/>
            <person name="Yeh C.M."/>
            <person name="Liu K.W."/>
            <person name="Yoshida K."/>
            <person name="Zhang L.S."/>
            <person name="Chang S.B."/>
            <person name="Chen F."/>
            <person name="Shi Y."/>
            <person name="Su Y.Y."/>
            <person name="Zhang Y.Q."/>
            <person name="Chen L.J."/>
            <person name="Yin Y."/>
            <person name="Lin M."/>
            <person name="Huang H."/>
            <person name="Deng H."/>
            <person name="Wang Z.W."/>
            <person name="Zhu S.L."/>
            <person name="Zhao X."/>
            <person name="Deng C."/>
            <person name="Niu S.C."/>
            <person name="Huang J."/>
            <person name="Wang M."/>
            <person name="Liu G.H."/>
            <person name="Yang H.J."/>
            <person name="Xiao X.J."/>
            <person name="Hsiao Y.Y."/>
            <person name="Wu W.L."/>
            <person name="Chen Y.Y."/>
            <person name="Mitsuda N."/>
            <person name="Ohme-Takagi M."/>
            <person name="Luo Y.B."/>
            <person name="Van de Peer Y."/>
            <person name="Liu Z.J."/>
        </authorList>
    </citation>
    <scope>NUCLEOTIDE SEQUENCE [LARGE SCALE GENOMIC DNA]</scope>
    <source>
        <tissue evidence="7">The whole plant</tissue>
    </source>
</reference>
<dbReference type="Pfam" id="PF02365">
    <property type="entry name" value="NAM"/>
    <property type="match status" value="1"/>
</dbReference>
<dbReference type="InterPro" id="IPR036093">
    <property type="entry name" value="NAC_dom_sf"/>
</dbReference>
<dbReference type="GO" id="GO:0006355">
    <property type="term" value="P:regulation of DNA-templated transcription"/>
    <property type="evidence" value="ECO:0007669"/>
    <property type="project" value="InterPro"/>
</dbReference>
<evidence type="ECO:0000313" key="7">
    <source>
        <dbReference type="EMBL" id="PKU70868.1"/>
    </source>
</evidence>
<dbReference type="AlphaFoldDB" id="A0A2I0W5D0"/>
<protein>
    <submittedName>
        <fullName evidence="7">NAC domain-containing protein 78</fullName>
    </submittedName>
</protein>
<dbReference type="GO" id="GO:0003677">
    <property type="term" value="F:DNA binding"/>
    <property type="evidence" value="ECO:0007669"/>
    <property type="project" value="UniProtKB-KW"/>
</dbReference>
<evidence type="ECO:0000256" key="4">
    <source>
        <dbReference type="ARBA" id="ARBA00023163"/>
    </source>
</evidence>
<organism evidence="7 8">
    <name type="scientific">Dendrobium catenatum</name>
    <dbReference type="NCBI Taxonomy" id="906689"/>
    <lineage>
        <taxon>Eukaryota</taxon>
        <taxon>Viridiplantae</taxon>
        <taxon>Streptophyta</taxon>
        <taxon>Embryophyta</taxon>
        <taxon>Tracheophyta</taxon>
        <taxon>Spermatophyta</taxon>
        <taxon>Magnoliopsida</taxon>
        <taxon>Liliopsida</taxon>
        <taxon>Asparagales</taxon>
        <taxon>Orchidaceae</taxon>
        <taxon>Epidendroideae</taxon>
        <taxon>Malaxideae</taxon>
        <taxon>Dendrobiinae</taxon>
        <taxon>Dendrobium</taxon>
    </lineage>
</organism>
<keyword evidence="5" id="KW-0539">Nucleus</keyword>
<gene>
    <name evidence="7" type="primary">NAC078</name>
    <name evidence="7" type="ORF">MA16_Dca019125</name>
</gene>
<keyword evidence="2" id="KW-0805">Transcription regulation</keyword>
<dbReference type="Proteomes" id="UP000233837">
    <property type="component" value="Unassembled WGS sequence"/>
</dbReference>
<accession>A0A2I0W5D0</accession>
<evidence type="ECO:0000256" key="1">
    <source>
        <dbReference type="ARBA" id="ARBA00004123"/>
    </source>
</evidence>
<sequence length="111" mass="12756">MKKTLVYHSGRAPRGQRTNWVMHEYRLEDENLTRAGIPQDGYVVCRIFQKSGPGPQNGAQYGAPFMEEEWEMEEEDAKLVPVNADRDDAVVDPVGQDFVQLGDFLQVIFYY</sequence>
<keyword evidence="4" id="KW-0804">Transcription</keyword>
<dbReference type="Gene3D" id="2.170.150.80">
    <property type="entry name" value="NAC domain"/>
    <property type="match status" value="1"/>
</dbReference>
<evidence type="ECO:0000313" key="8">
    <source>
        <dbReference type="Proteomes" id="UP000233837"/>
    </source>
</evidence>
<feature type="domain" description="NAC" evidence="6">
    <location>
        <begin position="1"/>
        <end position="50"/>
    </location>
</feature>
<name>A0A2I0W5D0_9ASPA</name>
<evidence type="ECO:0000256" key="5">
    <source>
        <dbReference type="ARBA" id="ARBA00023242"/>
    </source>
</evidence>